<accession>A0A9W6BQ04</accession>
<reference evidence="2 3" key="1">
    <citation type="journal article" date="2023" name="Commun. Biol.">
        <title>Reorganization of the ancestral sex-determining regions during the evolution of trioecy in Pleodorina starrii.</title>
        <authorList>
            <person name="Takahashi K."/>
            <person name="Suzuki S."/>
            <person name="Kawai-Toyooka H."/>
            <person name="Yamamoto K."/>
            <person name="Hamaji T."/>
            <person name="Ootsuki R."/>
            <person name="Yamaguchi H."/>
            <person name="Kawachi M."/>
            <person name="Higashiyama T."/>
            <person name="Nozaki H."/>
        </authorList>
    </citation>
    <scope>NUCLEOTIDE SEQUENCE [LARGE SCALE GENOMIC DNA]</scope>
    <source>
        <strain evidence="2 3">NIES-4479</strain>
    </source>
</reference>
<keyword evidence="3" id="KW-1185">Reference proteome</keyword>
<feature type="compositionally biased region" description="Gly residues" evidence="1">
    <location>
        <begin position="65"/>
        <end position="76"/>
    </location>
</feature>
<organism evidence="2 3">
    <name type="scientific">Pleodorina starrii</name>
    <dbReference type="NCBI Taxonomy" id="330485"/>
    <lineage>
        <taxon>Eukaryota</taxon>
        <taxon>Viridiplantae</taxon>
        <taxon>Chlorophyta</taxon>
        <taxon>core chlorophytes</taxon>
        <taxon>Chlorophyceae</taxon>
        <taxon>CS clade</taxon>
        <taxon>Chlamydomonadales</taxon>
        <taxon>Volvocaceae</taxon>
        <taxon>Pleodorina</taxon>
    </lineage>
</organism>
<dbReference type="EMBL" id="BRXU01000015">
    <property type="protein sequence ID" value="GLC56179.1"/>
    <property type="molecule type" value="Genomic_DNA"/>
</dbReference>
<evidence type="ECO:0000313" key="3">
    <source>
        <dbReference type="Proteomes" id="UP001165080"/>
    </source>
</evidence>
<comment type="caution">
    <text evidence="2">The sequence shown here is derived from an EMBL/GenBank/DDBJ whole genome shotgun (WGS) entry which is preliminary data.</text>
</comment>
<dbReference type="Proteomes" id="UP001165080">
    <property type="component" value="Unassembled WGS sequence"/>
</dbReference>
<evidence type="ECO:0000313" key="2">
    <source>
        <dbReference type="EMBL" id="GLC56179.1"/>
    </source>
</evidence>
<dbReference type="AlphaFoldDB" id="A0A9W6BQ04"/>
<protein>
    <submittedName>
        <fullName evidence="2">Uncharacterized protein</fullName>
    </submittedName>
</protein>
<name>A0A9W6BQ04_9CHLO</name>
<proteinExistence type="predicted"/>
<evidence type="ECO:0000256" key="1">
    <source>
        <dbReference type="SAM" id="MobiDB-lite"/>
    </source>
</evidence>
<gene>
    <name evidence="2" type="primary">PLEST001817</name>
    <name evidence="2" type="ORF">PLESTB_001077000</name>
</gene>
<dbReference type="OrthoDB" id="544879at2759"/>
<sequence>MLTSTGRHLGNAISHFNALRAVSIGSGPVGKPVQLIDSVLDRIVDRLARGDFAPGQDPLASSAGSAGGAGEAGGGDRPVPRAARAGGVGGGVVTYDYEAVPRSIDIDAVRRALTSALTEHVGAAGGGGAAMQADEMTRKLLSASPSERQALAEQVANKVADKDLHKLLSEEPVPVVRSRLAGMLERGGFF</sequence>
<feature type="region of interest" description="Disordered" evidence="1">
    <location>
        <begin position="54"/>
        <end position="85"/>
    </location>
</feature>